<protein>
    <submittedName>
        <fullName evidence="2">Uncharacterized protein</fullName>
    </submittedName>
</protein>
<keyword evidence="3" id="KW-1185">Reference proteome</keyword>
<feature type="region of interest" description="Disordered" evidence="1">
    <location>
        <begin position="201"/>
        <end position="285"/>
    </location>
</feature>
<organism evidence="2 3">
    <name type="scientific">Aspergillus avenaceus</name>
    <dbReference type="NCBI Taxonomy" id="36643"/>
    <lineage>
        <taxon>Eukaryota</taxon>
        <taxon>Fungi</taxon>
        <taxon>Dikarya</taxon>
        <taxon>Ascomycota</taxon>
        <taxon>Pezizomycotina</taxon>
        <taxon>Eurotiomycetes</taxon>
        <taxon>Eurotiomycetidae</taxon>
        <taxon>Eurotiales</taxon>
        <taxon>Aspergillaceae</taxon>
        <taxon>Aspergillus</taxon>
        <taxon>Aspergillus subgen. Circumdati</taxon>
    </lineage>
</organism>
<feature type="region of interest" description="Disordered" evidence="1">
    <location>
        <begin position="1"/>
        <end position="105"/>
    </location>
</feature>
<dbReference type="AlphaFoldDB" id="A0A5N6TUI2"/>
<reference evidence="2 3" key="1">
    <citation type="submission" date="2019-04" db="EMBL/GenBank/DDBJ databases">
        <title>Friends and foes A comparative genomics study of 23 Aspergillus species from section Flavi.</title>
        <authorList>
            <consortium name="DOE Joint Genome Institute"/>
            <person name="Kjaerbolling I."/>
            <person name="Vesth T."/>
            <person name="Frisvad J.C."/>
            <person name="Nybo J.L."/>
            <person name="Theobald S."/>
            <person name="Kildgaard S."/>
            <person name="Isbrandt T."/>
            <person name="Kuo A."/>
            <person name="Sato A."/>
            <person name="Lyhne E.K."/>
            <person name="Kogle M.E."/>
            <person name="Wiebenga A."/>
            <person name="Kun R.S."/>
            <person name="Lubbers R.J."/>
            <person name="Makela M.R."/>
            <person name="Barry K."/>
            <person name="Chovatia M."/>
            <person name="Clum A."/>
            <person name="Daum C."/>
            <person name="Haridas S."/>
            <person name="He G."/>
            <person name="LaButti K."/>
            <person name="Lipzen A."/>
            <person name="Mondo S."/>
            <person name="Riley R."/>
            <person name="Salamov A."/>
            <person name="Simmons B.A."/>
            <person name="Magnuson J.K."/>
            <person name="Henrissat B."/>
            <person name="Mortensen U.H."/>
            <person name="Larsen T.O."/>
            <person name="Devries R.P."/>
            <person name="Grigoriev I.V."/>
            <person name="Machida M."/>
            <person name="Baker S.E."/>
            <person name="Andersen M.R."/>
        </authorList>
    </citation>
    <scope>NUCLEOTIDE SEQUENCE [LARGE SCALE GENOMIC DNA]</scope>
    <source>
        <strain evidence="2 3">IBT 18842</strain>
    </source>
</reference>
<dbReference type="OrthoDB" id="4225223at2759"/>
<feature type="compositionally biased region" description="Polar residues" evidence="1">
    <location>
        <begin position="62"/>
        <end position="77"/>
    </location>
</feature>
<dbReference type="Proteomes" id="UP000325780">
    <property type="component" value="Unassembled WGS sequence"/>
</dbReference>
<evidence type="ECO:0000313" key="3">
    <source>
        <dbReference type="Proteomes" id="UP000325780"/>
    </source>
</evidence>
<name>A0A5N6TUI2_ASPAV</name>
<evidence type="ECO:0000313" key="2">
    <source>
        <dbReference type="EMBL" id="KAE8149957.1"/>
    </source>
</evidence>
<evidence type="ECO:0000256" key="1">
    <source>
        <dbReference type="SAM" id="MobiDB-lite"/>
    </source>
</evidence>
<feature type="compositionally biased region" description="Pro residues" evidence="1">
    <location>
        <begin position="49"/>
        <end position="58"/>
    </location>
</feature>
<dbReference type="EMBL" id="ML742107">
    <property type="protein sequence ID" value="KAE8149957.1"/>
    <property type="molecule type" value="Genomic_DNA"/>
</dbReference>
<feature type="compositionally biased region" description="Basic and acidic residues" evidence="1">
    <location>
        <begin position="209"/>
        <end position="222"/>
    </location>
</feature>
<proteinExistence type="predicted"/>
<sequence length="444" mass="50106">MLSPTSFAVPRQAPPVRPSRSLEGLEKVIPPRAPLPPARPTLRLDKPLPDLPTKPLPETPSMEGSTAWSEDSSTDVSLETRRPSDASTESYPVFVRSPSDDLGELVEHPSVPVIDRASTVKPCEHSGPSHLTIPTLSDDCHEYRQYWSANRAAPNHYFREKKWDFFPELATPSELPPSYPKFPVGPRRNNSSRLNLAAFDFTKKSSRRANPEKRTLAHDMRNSIRSYVQRRLSKHSIDKEKPKRPPRPSTAHGDYPEECQLSQKTASSNYSEYSDHGSTGPPQNFLDLTDELKRLSVSTGSSACEDSPMPNMQVVLRPKQLPVPLSAYQKYGPAIFDKPGREKRISYKQRNHVRFPRYKKTTSFLSDATSKDTPDLDSPIQQNKRGCVKALQDRTSYVLVALSDARDKIANAQVDRRRKNLKSKIRLIGPVNPYTTYGRVDPWI</sequence>
<feature type="compositionally biased region" description="Polar residues" evidence="1">
    <location>
        <begin position="260"/>
        <end position="282"/>
    </location>
</feature>
<accession>A0A5N6TUI2</accession>
<gene>
    <name evidence="2" type="ORF">BDV25DRAFT_155284</name>
</gene>